<comment type="caution">
    <text evidence="1">The sequence shown here is derived from an EMBL/GenBank/DDBJ whole genome shotgun (WGS) entry which is preliminary data.</text>
</comment>
<accession>A0ABS5B2B0</accession>
<protein>
    <submittedName>
        <fullName evidence="1">Uncharacterized protein</fullName>
    </submittedName>
</protein>
<dbReference type="EMBL" id="PRDG01000002">
    <property type="protein sequence ID" value="MBP2622942.1"/>
    <property type="molecule type" value="Genomic_DNA"/>
</dbReference>
<gene>
    <name evidence="1" type="ORF">C4K46_03205</name>
</gene>
<evidence type="ECO:0000313" key="2">
    <source>
        <dbReference type="Proteomes" id="UP001519296"/>
    </source>
</evidence>
<evidence type="ECO:0000313" key="1">
    <source>
        <dbReference type="EMBL" id="MBP2622942.1"/>
    </source>
</evidence>
<dbReference type="RefSeq" id="WP_209627337.1">
    <property type="nucleotide sequence ID" value="NZ_PRDG01000002.1"/>
</dbReference>
<dbReference type="Proteomes" id="UP001519296">
    <property type="component" value="Unassembled WGS sequence"/>
</dbReference>
<organism evidence="1 2">
    <name type="scientific">Streptococcus oricebi</name>
    <dbReference type="NCBI Taxonomy" id="1547447"/>
    <lineage>
        <taxon>Bacteria</taxon>
        <taxon>Bacillati</taxon>
        <taxon>Bacillota</taxon>
        <taxon>Bacilli</taxon>
        <taxon>Lactobacillales</taxon>
        <taxon>Streptococcaceae</taxon>
        <taxon>Streptococcus</taxon>
    </lineage>
</organism>
<name>A0ABS5B2B0_9STRE</name>
<reference evidence="1 2" key="1">
    <citation type="submission" date="2018-02" db="EMBL/GenBank/DDBJ databases">
        <title>Draft genome sequence of Streptococcus oricebi CCUG 70868T type strain.</title>
        <authorList>
            <person name="Mendez V."/>
            <person name="Salva-Serra F."/>
            <person name="Jaen-Luchoro D."/>
            <person name="Gonzales-Siles L."/>
            <person name="Karlsson R."/>
            <person name="Engstrom-Jakobsson H."/>
            <person name="Busquets A."/>
            <person name="Gomila M."/>
            <person name="Pineiro-Iglesias B."/>
            <person name="Bennasar-Figueras A."/>
            <person name="Seeger M."/>
            <person name="Moore E."/>
        </authorList>
    </citation>
    <scope>NUCLEOTIDE SEQUENCE [LARGE SCALE GENOMIC DNA]</scope>
    <source>
        <strain evidence="1 2">CCUG 70868</strain>
    </source>
</reference>
<proteinExistence type="predicted"/>
<sequence>MEILAMKKFLKMLIDKTNDFLNDKKTDPLLENSNRVQEMIDLALRKKSGIHVIFLDRSFTGDILKYDQDRQQLIVKNFRKSMSIIIRIADIKRISLVPNTIKRAQQTSVSLKDKSKNPPS</sequence>
<keyword evidence="2" id="KW-1185">Reference proteome</keyword>